<dbReference type="Gene3D" id="1.50.10.140">
    <property type="match status" value="1"/>
</dbReference>
<protein>
    <submittedName>
        <fullName evidence="2">Beta-glucosidase</fullName>
    </submittedName>
</protein>
<comment type="caution">
    <text evidence="2">The sequence shown here is derived from an EMBL/GenBank/DDBJ whole genome shotgun (WGS) entry which is preliminary data.</text>
</comment>
<proteinExistence type="predicted"/>
<dbReference type="InterPro" id="IPR016883">
    <property type="entry name" value="UCP028431"/>
</dbReference>
<dbReference type="Pfam" id="PF10091">
    <property type="entry name" value="Glycoamylase"/>
    <property type="match status" value="1"/>
</dbReference>
<reference evidence="2 3" key="1">
    <citation type="submission" date="2018-03" db="EMBL/GenBank/DDBJ databases">
        <title>Rhodobacter veldkampii.</title>
        <authorList>
            <person name="Meyer T.E."/>
            <person name="Miller S."/>
            <person name="Lodha T."/>
            <person name="Gandham S."/>
            <person name="Chintalapati S."/>
            <person name="Chintalapati V.R."/>
        </authorList>
    </citation>
    <scope>NUCLEOTIDE SEQUENCE [LARGE SCALE GENOMIC DNA]</scope>
    <source>
        <strain evidence="2 3">DSM 11550</strain>
    </source>
</reference>
<sequence>MIPDAGLDDAALLEAVQRAHFSYFWDHAHPVSHLARDRSTRDVVTIGGTGMGLMCHIIAAERGWLPRAAVVDRLSRMLAFLEQAERRNGHWGHFHDGATGRIVPFSARDDGADLVETAFLAAGLLCLRQYFNAPGDAALRDAADRLWRGIRWDAHLQPGDPALYWHWSPRHGFAMRHRVTGWNECLITYVLAVASPSHPVPENCYHQGWTDSPVFRNGAVHHGYDLPLGPPMGGPLFFSHYSFLGLDPRGLADRYADYWRQNLHHTLINRAHCIANPQGHAGYGPDCWGLTASDTPGGYTAHSPLNDLGVITPTAALSAMPYVPDLSLRALRHLLTNHPQVWGEWGFRDAFCPGTGWVAEATLAIDQGPIVIMIENHRTGLIWSLLMSAPEIGDALARLGFAPPPPVLTA</sequence>
<evidence type="ECO:0000259" key="1">
    <source>
        <dbReference type="Pfam" id="PF10091"/>
    </source>
</evidence>
<dbReference type="Proteomes" id="UP000241899">
    <property type="component" value="Unassembled WGS sequence"/>
</dbReference>
<feature type="domain" description="Glycoamylase-like" evidence="1">
    <location>
        <begin position="177"/>
        <end position="389"/>
    </location>
</feature>
<evidence type="ECO:0000313" key="3">
    <source>
        <dbReference type="Proteomes" id="UP000241899"/>
    </source>
</evidence>
<organism evidence="2 3">
    <name type="scientific">Phaeovulum veldkampii DSM 11550</name>
    <dbReference type="NCBI Taxonomy" id="1185920"/>
    <lineage>
        <taxon>Bacteria</taxon>
        <taxon>Pseudomonadati</taxon>
        <taxon>Pseudomonadota</taxon>
        <taxon>Alphaproteobacteria</taxon>
        <taxon>Rhodobacterales</taxon>
        <taxon>Paracoccaceae</taxon>
        <taxon>Phaeovulum</taxon>
    </lineage>
</organism>
<dbReference type="EMBL" id="PZKF01000033">
    <property type="protein sequence ID" value="PTE16753.1"/>
    <property type="molecule type" value="Genomic_DNA"/>
</dbReference>
<dbReference type="OrthoDB" id="5937621at2"/>
<evidence type="ECO:0000313" key="2">
    <source>
        <dbReference type="EMBL" id="PTE16753.1"/>
    </source>
</evidence>
<dbReference type="InterPro" id="IPR019282">
    <property type="entry name" value="Glycoamylase-like_cons_dom"/>
</dbReference>
<dbReference type="AlphaFoldDB" id="A0A2T4JFY5"/>
<keyword evidence="3" id="KW-1185">Reference proteome</keyword>
<dbReference type="RefSeq" id="WP_107325688.1">
    <property type="nucleotide sequence ID" value="NZ_NHSP01000015.1"/>
</dbReference>
<dbReference type="PIRSF" id="PIRSF028431">
    <property type="entry name" value="UCP028431"/>
    <property type="match status" value="1"/>
</dbReference>
<gene>
    <name evidence="2" type="ORF">C5F46_12530</name>
</gene>
<name>A0A2T4JFY5_9RHOB</name>
<accession>A0A2T4JFY5</accession>